<organism evidence="1 2">
    <name type="scientific">Sinomicrobium pectinilyticum</name>
    <dbReference type="NCBI Taxonomy" id="1084421"/>
    <lineage>
        <taxon>Bacteria</taxon>
        <taxon>Pseudomonadati</taxon>
        <taxon>Bacteroidota</taxon>
        <taxon>Flavobacteriia</taxon>
        <taxon>Flavobacteriales</taxon>
        <taxon>Flavobacteriaceae</taxon>
        <taxon>Sinomicrobium</taxon>
    </lineage>
</organism>
<dbReference type="RefSeq" id="WP_123216572.1">
    <property type="nucleotide sequence ID" value="NZ_RJTM01000094.1"/>
</dbReference>
<sequence length="307" mass="34555">MKTFYFLIVLVISAGCNSKEGKTNGKLFPKPATELVLTLRPDTTRVLDTARVTAEIKGLLRLTDRYSTFEESSRNIESMVRGDSLLILTITPPVNGDHLSNMKKVLSEITSSPSHLASSDTQIKITETDRELLQLLSLEENEVYDLQPDFSRADWAYVKNEIPSPLGGTPSVYITTYIRYPLKEKAPQLYYSYAFDQENNGLSKSVASLMKTLGPSEVSYSITSEAPRLTALWDSIRKNHRLQILEDYLQLSWEQVDFGRTYVSPLTSSDTIIKVSIDKLIQKTPPHLFHLLIAPSLSGSVSSYYFK</sequence>
<dbReference type="AlphaFoldDB" id="A0A3N0EA63"/>
<dbReference type="Proteomes" id="UP000267469">
    <property type="component" value="Unassembled WGS sequence"/>
</dbReference>
<accession>A0A3N0EA63</accession>
<keyword evidence="2" id="KW-1185">Reference proteome</keyword>
<comment type="caution">
    <text evidence="1">The sequence shown here is derived from an EMBL/GenBank/DDBJ whole genome shotgun (WGS) entry which is preliminary data.</text>
</comment>
<dbReference type="PROSITE" id="PS51257">
    <property type="entry name" value="PROKAR_LIPOPROTEIN"/>
    <property type="match status" value="1"/>
</dbReference>
<name>A0A3N0EA63_SINP1</name>
<dbReference type="EMBL" id="RJTM01000094">
    <property type="protein sequence ID" value="RNL84724.1"/>
    <property type="molecule type" value="Genomic_DNA"/>
</dbReference>
<evidence type="ECO:0000313" key="2">
    <source>
        <dbReference type="Proteomes" id="UP000267469"/>
    </source>
</evidence>
<protein>
    <submittedName>
        <fullName evidence="1">Uncharacterized protein</fullName>
    </submittedName>
</protein>
<evidence type="ECO:0000313" key="1">
    <source>
        <dbReference type="EMBL" id="RNL84724.1"/>
    </source>
</evidence>
<gene>
    <name evidence="1" type="ORF">ED312_13640</name>
</gene>
<reference evidence="1 2" key="1">
    <citation type="submission" date="2018-10" db="EMBL/GenBank/DDBJ databases">
        <title>Sinomicrobium pectinilyticum sp. nov., a pectinase-producing bacterium isolated from alkaline and saline soil, and emended description of the genus Sinomicrobium.</title>
        <authorList>
            <person name="Cheng B."/>
            <person name="Li C."/>
            <person name="Lai Q."/>
            <person name="Du M."/>
            <person name="Shao Z."/>
            <person name="Xu P."/>
            <person name="Yang C."/>
        </authorList>
    </citation>
    <scope>NUCLEOTIDE SEQUENCE [LARGE SCALE GENOMIC DNA]</scope>
    <source>
        <strain evidence="1 2">5DNS001</strain>
    </source>
</reference>
<proteinExistence type="predicted"/>